<sequence>MLKLQISFRLLRLRGLKPSFSNICPRIECLTDRRFTCGHLAQLKFVLPEVIEIKKVLVKDERTSCLKPDLHVTINVDALESDGKAKSEGGGSMNLRKTFLKRLADISKSHPEDYEIPEETLPQPFDIRKQDMQSDTGKLPLSSSPGDILTDVHSTVEQPAVSTSCLQGDEVPESNLNTVCSVWERSTCASLYGQVPVTPTKGIDPIENDGSLPTQSGSVL</sequence>
<evidence type="ECO:0000313" key="3">
    <source>
        <dbReference type="Proteomes" id="UP000694861"/>
    </source>
</evidence>
<dbReference type="SUPFAM" id="SSF46785">
    <property type="entry name" value="Winged helix' DNA-binding domain"/>
    <property type="match status" value="1"/>
</dbReference>
<feature type="compositionally biased region" description="Polar residues" evidence="1">
    <location>
        <begin position="211"/>
        <end position="220"/>
    </location>
</feature>
<evidence type="ECO:0000259" key="2">
    <source>
        <dbReference type="SMART" id="SM01075"/>
    </source>
</evidence>
<reference evidence="4" key="2">
    <citation type="submission" date="2025-08" db="UniProtKB">
        <authorList>
            <consortium name="RefSeq"/>
        </authorList>
    </citation>
    <scope>IDENTIFICATION</scope>
</reference>
<organism evidence="3 4">
    <name type="scientific">Prunus mume</name>
    <name type="common">Japanese apricot</name>
    <name type="synonym">Armeniaca mume</name>
    <dbReference type="NCBI Taxonomy" id="102107"/>
    <lineage>
        <taxon>Eukaryota</taxon>
        <taxon>Viridiplantae</taxon>
        <taxon>Streptophyta</taxon>
        <taxon>Embryophyta</taxon>
        <taxon>Tracheophyta</taxon>
        <taxon>Spermatophyta</taxon>
        <taxon>Magnoliopsida</taxon>
        <taxon>eudicotyledons</taxon>
        <taxon>Gunneridae</taxon>
        <taxon>Pentapetalae</taxon>
        <taxon>rosids</taxon>
        <taxon>fabids</taxon>
        <taxon>Rosales</taxon>
        <taxon>Rosaceae</taxon>
        <taxon>Amygdaloideae</taxon>
        <taxon>Amygdaleae</taxon>
        <taxon>Prunus</taxon>
    </lineage>
</organism>
<name>A0ABM0P8A9_PRUMU</name>
<dbReference type="RefSeq" id="XP_008235776.1">
    <property type="nucleotide sequence ID" value="XM_008237554.1"/>
</dbReference>
<dbReference type="InterPro" id="IPR014939">
    <property type="entry name" value="CDT1_Gemini-bd-like"/>
</dbReference>
<keyword evidence="3" id="KW-1185">Reference proteome</keyword>
<dbReference type="PANTHER" id="PTHR28637">
    <property type="entry name" value="DNA REPLICATION FACTOR CDT1"/>
    <property type="match status" value="1"/>
</dbReference>
<feature type="domain" description="CDT1 Geminin-binding" evidence="2">
    <location>
        <begin position="4"/>
        <end position="123"/>
    </location>
</feature>
<proteinExistence type="predicted"/>
<protein>
    <submittedName>
        <fullName evidence="4">CDT1-like protein a, chloroplastic</fullName>
    </submittedName>
</protein>
<evidence type="ECO:0000313" key="4">
    <source>
        <dbReference type="RefSeq" id="XP_008235776.1"/>
    </source>
</evidence>
<feature type="region of interest" description="Disordered" evidence="1">
    <location>
        <begin position="201"/>
        <end position="220"/>
    </location>
</feature>
<dbReference type="InterPro" id="IPR045173">
    <property type="entry name" value="Cdt1"/>
</dbReference>
<gene>
    <name evidence="4" type="primary">LOC103334581</name>
</gene>
<evidence type="ECO:0000256" key="1">
    <source>
        <dbReference type="SAM" id="MobiDB-lite"/>
    </source>
</evidence>
<dbReference type="Proteomes" id="UP000694861">
    <property type="component" value="Linkage group LG6"/>
</dbReference>
<dbReference type="InterPro" id="IPR036390">
    <property type="entry name" value="WH_DNA-bd_sf"/>
</dbReference>
<dbReference type="PANTHER" id="PTHR28637:SF1">
    <property type="entry name" value="DNA REPLICATION FACTOR CDT1"/>
    <property type="match status" value="1"/>
</dbReference>
<dbReference type="Pfam" id="PF08839">
    <property type="entry name" value="CDT1"/>
    <property type="match status" value="1"/>
</dbReference>
<reference evidence="3" key="1">
    <citation type="journal article" date="2012" name="Nat. Commun.">
        <title>The genome of Prunus mume.</title>
        <authorList>
            <person name="Zhang Q."/>
            <person name="Chen W."/>
            <person name="Sun L."/>
            <person name="Zhao F."/>
            <person name="Huang B."/>
            <person name="Yang W."/>
            <person name="Tao Y."/>
            <person name="Wang J."/>
            <person name="Yuan Z."/>
            <person name="Fan G."/>
            <person name="Xing Z."/>
            <person name="Han C."/>
            <person name="Pan H."/>
            <person name="Zhong X."/>
            <person name="Shi W."/>
            <person name="Liang X."/>
            <person name="Du D."/>
            <person name="Sun F."/>
            <person name="Xu Z."/>
            <person name="Hao R."/>
            <person name="Lv T."/>
            <person name="Lv Y."/>
            <person name="Zheng Z."/>
            <person name="Sun M."/>
            <person name="Luo L."/>
            <person name="Cai M."/>
            <person name="Gao Y."/>
            <person name="Wang J."/>
            <person name="Yin Y."/>
            <person name="Xu X."/>
            <person name="Cheng T."/>
            <person name="Wang J."/>
        </authorList>
    </citation>
    <scope>NUCLEOTIDE SEQUENCE [LARGE SCALE GENOMIC DNA]</scope>
</reference>
<dbReference type="GeneID" id="103334581"/>
<accession>A0ABM0P8A9</accession>
<dbReference type="SMART" id="SM01075">
    <property type="entry name" value="CDT1"/>
    <property type="match status" value="1"/>
</dbReference>